<sequence length="148" mass="16900">MDLVIPIGQKNTLADYMILFGAKNRPPMLDIDLYDSWKIRMELYMQNRENGRMILESVKHGPLIRPTIEENRSCQGSMGKVQLLIQGTRANTSGTEGNYSGQQRVVKCFNCQGEGHMARQCPKPKRKRDATWFREKVLLVEAQGNVKS</sequence>
<accession>A0ABQ5E0G5</accession>
<organism evidence="3 4">
    <name type="scientific">Tanacetum coccineum</name>
    <dbReference type="NCBI Taxonomy" id="301880"/>
    <lineage>
        <taxon>Eukaryota</taxon>
        <taxon>Viridiplantae</taxon>
        <taxon>Streptophyta</taxon>
        <taxon>Embryophyta</taxon>
        <taxon>Tracheophyta</taxon>
        <taxon>Spermatophyta</taxon>
        <taxon>Magnoliopsida</taxon>
        <taxon>eudicotyledons</taxon>
        <taxon>Gunneridae</taxon>
        <taxon>Pentapetalae</taxon>
        <taxon>asterids</taxon>
        <taxon>campanulids</taxon>
        <taxon>Asterales</taxon>
        <taxon>Asteraceae</taxon>
        <taxon>Asteroideae</taxon>
        <taxon>Anthemideae</taxon>
        <taxon>Anthemidinae</taxon>
        <taxon>Tanacetum</taxon>
    </lineage>
</organism>
<dbReference type="InterPro" id="IPR001878">
    <property type="entry name" value="Znf_CCHC"/>
</dbReference>
<dbReference type="Proteomes" id="UP001151760">
    <property type="component" value="Unassembled WGS sequence"/>
</dbReference>
<gene>
    <name evidence="3" type="ORF">Tco_0952648</name>
</gene>
<reference evidence="3" key="1">
    <citation type="journal article" date="2022" name="Int. J. Mol. Sci.">
        <title>Draft Genome of Tanacetum Coccineum: Genomic Comparison of Closely Related Tanacetum-Family Plants.</title>
        <authorList>
            <person name="Yamashiro T."/>
            <person name="Shiraishi A."/>
            <person name="Nakayama K."/>
            <person name="Satake H."/>
        </authorList>
    </citation>
    <scope>NUCLEOTIDE SEQUENCE</scope>
</reference>
<evidence type="ECO:0000259" key="2">
    <source>
        <dbReference type="PROSITE" id="PS50158"/>
    </source>
</evidence>
<keyword evidence="1" id="KW-0862">Zinc</keyword>
<proteinExistence type="predicted"/>
<dbReference type="EMBL" id="BQNB010015771">
    <property type="protein sequence ID" value="GJT43933.1"/>
    <property type="molecule type" value="Genomic_DNA"/>
</dbReference>
<dbReference type="InterPro" id="IPR036875">
    <property type="entry name" value="Znf_CCHC_sf"/>
</dbReference>
<evidence type="ECO:0000313" key="3">
    <source>
        <dbReference type="EMBL" id="GJT43933.1"/>
    </source>
</evidence>
<dbReference type="SMART" id="SM00343">
    <property type="entry name" value="ZnF_C2HC"/>
    <property type="match status" value="1"/>
</dbReference>
<dbReference type="SUPFAM" id="SSF57756">
    <property type="entry name" value="Retrovirus zinc finger-like domains"/>
    <property type="match status" value="1"/>
</dbReference>
<feature type="domain" description="CCHC-type" evidence="2">
    <location>
        <begin position="107"/>
        <end position="123"/>
    </location>
</feature>
<reference evidence="3" key="2">
    <citation type="submission" date="2022-01" db="EMBL/GenBank/DDBJ databases">
        <authorList>
            <person name="Yamashiro T."/>
            <person name="Shiraishi A."/>
            <person name="Satake H."/>
            <person name="Nakayama K."/>
        </authorList>
    </citation>
    <scope>NUCLEOTIDE SEQUENCE</scope>
</reference>
<keyword evidence="1" id="KW-0863">Zinc-finger</keyword>
<dbReference type="PROSITE" id="PS50158">
    <property type="entry name" value="ZF_CCHC"/>
    <property type="match status" value="1"/>
</dbReference>
<comment type="caution">
    <text evidence="3">The sequence shown here is derived from an EMBL/GenBank/DDBJ whole genome shotgun (WGS) entry which is preliminary data.</text>
</comment>
<evidence type="ECO:0000256" key="1">
    <source>
        <dbReference type="PROSITE-ProRule" id="PRU00047"/>
    </source>
</evidence>
<keyword evidence="4" id="KW-1185">Reference proteome</keyword>
<evidence type="ECO:0000313" key="4">
    <source>
        <dbReference type="Proteomes" id="UP001151760"/>
    </source>
</evidence>
<dbReference type="Pfam" id="PF00098">
    <property type="entry name" value="zf-CCHC"/>
    <property type="match status" value="1"/>
</dbReference>
<dbReference type="Gene3D" id="4.10.60.10">
    <property type="entry name" value="Zinc finger, CCHC-type"/>
    <property type="match status" value="1"/>
</dbReference>
<name>A0ABQ5E0G5_9ASTR</name>
<protein>
    <submittedName>
        <fullName evidence="3">Integrase, catalytic region, zinc finger, CCHC-type containing protein</fullName>
    </submittedName>
</protein>
<keyword evidence="1" id="KW-0479">Metal-binding</keyword>